<evidence type="ECO:0000313" key="8">
    <source>
        <dbReference type="EMBL" id="SIS86522.1"/>
    </source>
</evidence>
<evidence type="ECO:0000313" key="9">
    <source>
        <dbReference type="Proteomes" id="UP000185728"/>
    </source>
</evidence>
<dbReference type="RefSeq" id="WP_076455979.1">
    <property type="nucleotide sequence ID" value="NZ_FTOB01000004.1"/>
</dbReference>
<gene>
    <name evidence="8" type="ORF">SAMN05421766_104478</name>
</gene>
<sequence length="260" mass="29773">MKKLDPGFDIVPHFDPLGFEYGKNCFGPKVEHRSLNSIRPSLRDPKCHGPEIVYAIAMDVGKNEHRELLQKRHLLYGAVIYAAGNLGDEPIRSQGHIHRRSTFAQGWSTPEIYEIWSGKAVIYMQETANDNPGRCYAVHAMAGEVVIVPPGWAHATISADPNEALSFGAWCDRDYGFEYDQVREHQGLAWYPILKSGKLDWQYNARYKRQKLIEKIPEKYADFGLIQNTPIYSQFENCPKTFDFVSRPDKVKGLWNLFLP</sequence>
<dbReference type="InterPro" id="IPR011051">
    <property type="entry name" value="RmlC_Cupin_sf"/>
</dbReference>
<comment type="similarity">
    <text evidence="2">Belongs to the archaeal-type GPI family.</text>
</comment>
<reference evidence="8 9" key="1">
    <citation type="submission" date="2017-01" db="EMBL/GenBank/DDBJ databases">
        <authorList>
            <person name="Varghese N."/>
            <person name="Submissions S."/>
        </authorList>
    </citation>
    <scope>NUCLEOTIDE SEQUENCE [LARGE SCALE GENOMIC DNA]</scope>
    <source>
        <strain evidence="8 9">DSM 2061</strain>
    </source>
</reference>
<dbReference type="Gene3D" id="2.60.120.10">
    <property type="entry name" value="Jelly Rolls"/>
    <property type="match status" value="1"/>
</dbReference>
<feature type="domain" description="Glucose-6-phosphate isomerase prokaryote" evidence="7">
    <location>
        <begin position="50"/>
        <end position="206"/>
    </location>
</feature>
<organism evidence="8 9">
    <name type="scientific">Zobellia uliginosa</name>
    <dbReference type="NCBI Taxonomy" id="143224"/>
    <lineage>
        <taxon>Bacteria</taxon>
        <taxon>Pseudomonadati</taxon>
        <taxon>Bacteroidota</taxon>
        <taxon>Flavobacteriia</taxon>
        <taxon>Flavobacteriales</taxon>
        <taxon>Flavobacteriaceae</taxon>
        <taxon>Zobellia</taxon>
    </lineage>
</organism>
<evidence type="ECO:0000256" key="1">
    <source>
        <dbReference type="ARBA" id="ARBA00004926"/>
    </source>
</evidence>
<dbReference type="EMBL" id="FTOB01000004">
    <property type="protein sequence ID" value="SIS86522.1"/>
    <property type="molecule type" value="Genomic_DNA"/>
</dbReference>
<dbReference type="GO" id="GO:0016853">
    <property type="term" value="F:isomerase activity"/>
    <property type="evidence" value="ECO:0007669"/>
    <property type="project" value="UniProtKB-KW"/>
</dbReference>
<evidence type="ECO:0000256" key="2">
    <source>
        <dbReference type="ARBA" id="ARBA00006542"/>
    </source>
</evidence>
<evidence type="ECO:0000259" key="7">
    <source>
        <dbReference type="Pfam" id="PF06560"/>
    </source>
</evidence>
<dbReference type="SUPFAM" id="SSF51182">
    <property type="entry name" value="RmlC-like cupins"/>
    <property type="match status" value="1"/>
</dbReference>
<dbReference type="InterPro" id="IPR010551">
    <property type="entry name" value="G6P_isomerase_prok"/>
</dbReference>
<keyword evidence="8" id="KW-0413">Isomerase</keyword>
<proteinExistence type="inferred from homology"/>
<dbReference type="Proteomes" id="UP000185728">
    <property type="component" value="Unassembled WGS sequence"/>
</dbReference>
<accession>A0ABY1KWJ7</accession>
<evidence type="ECO:0000256" key="5">
    <source>
        <dbReference type="ARBA" id="ARBA00023152"/>
    </source>
</evidence>
<dbReference type="Pfam" id="PF06560">
    <property type="entry name" value="GPI"/>
    <property type="match status" value="1"/>
</dbReference>
<evidence type="ECO:0000256" key="6">
    <source>
        <dbReference type="ARBA" id="ARBA00029321"/>
    </source>
</evidence>
<evidence type="ECO:0000256" key="3">
    <source>
        <dbReference type="ARBA" id="ARBA00011952"/>
    </source>
</evidence>
<keyword evidence="5" id="KW-0324">Glycolysis</keyword>
<name>A0ABY1KWJ7_9FLAO</name>
<comment type="pathway">
    <text evidence="1">Carbohydrate degradation; glycolysis; D-glyceraldehyde 3-phosphate and glycerone phosphate from D-glucose: step 2/4.</text>
</comment>
<dbReference type="InterPro" id="IPR014710">
    <property type="entry name" value="RmlC-like_jellyroll"/>
</dbReference>
<evidence type="ECO:0000256" key="4">
    <source>
        <dbReference type="ARBA" id="ARBA00022432"/>
    </source>
</evidence>
<comment type="catalytic activity">
    <reaction evidence="6">
        <text>alpha-D-glucose 6-phosphate = beta-D-fructose 6-phosphate</text>
        <dbReference type="Rhea" id="RHEA:11816"/>
        <dbReference type="ChEBI" id="CHEBI:57634"/>
        <dbReference type="ChEBI" id="CHEBI:58225"/>
        <dbReference type="EC" id="5.3.1.9"/>
    </reaction>
</comment>
<keyword evidence="9" id="KW-1185">Reference proteome</keyword>
<keyword evidence="4" id="KW-0312">Gluconeogenesis</keyword>
<dbReference type="EC" id="5.3.1.9" evidence="3"/>
<comment type="caution">
    <text evidence="8">The sequence shown here is derived from an EMBL/GenBank/DDBJ whole genome shotgun (WGS) entry which is preliminary data.</text>
</comment>
<protein>
    <recommendedName>
        <fullName evidence="3">glucose-6-phosphate isomerase</fullName>
        <ecNumber evidence="3">5.3.1.9</ecNumber>
    </recommendedName>
</protein>